<keyword evidence="3" id="KW-1185">Reference proteome</keyword>
<name>A0A9P9X288_9PEZI</name>
<dbReference type="InterPro" id="IPR002035">
    <property type="entry name" value="VWF_A"/>
</dbReference>
<dbReference type="Pfam" id="PF00092">
    <property type="entry name" value="VWA"/>
    <property type="match status" value="1"/>
</dbReference>
<reference evidence="2" key="1">
    <citation type="submission" date="2019-01" db="EMBL/GenBank/DDBJ databases">
        <title>Colletotrichum abscissum LGMF1257.</title>
        <authorList>
            <person name="Baroncelli R."/>
        </authorList>
    </citation>
    <scope>NUCLEOTIDE SEQUENCE</scope>
    <source>
        <strain evidence="2">Ca142</strain>
    </source>
</reference>
<feature type="domain" description="VWFA" evidence="1">
    <location>
        <begin position="267"/>
        <end position="336"/>
    </location>
</feature>
<dbReference type="OrthoDB" id="3789175at2759"/>
<comment type="caution">
    <text evidence="2">The sequence shown here is derived from an EMBL/GenBank/DDBJ whole genome shotgun (WGS) entry which is preliminary data.</text>
</comment>
<dbReference type="AlphaFoldDB" id="A0A9P9X288"/>
<protein>
    <recommendedName>
        <fullName evidence="1">VWFA domain-containing protein</fullName>
    </recommendedName>
</protein>
<dbReference type="EMBL" id="SDAQ01000176">
    <property type="protein sequence ID" value="KAI3531966.1"/>
    <property type="molecule type" value="Genomic_DNA"/>
</dbReference>
<evidence type="ECO:0000313" key="2">
    <source>
        <dbReference type="EMBL" id="KAI3531966.1"/>
    </source>
</evidence>
<evidence type="ECO:0000313" key="3">
    <source>
        <dbReference type="Proteomes" id="UP001056436"/>
    </source>
</evidence>
<dbReference type="Gene3D" id="3.40.50.410">
    <property type="entry name" value="von Willebrand factor, type A domain"/>
    <property type="match status" value="1"/>
</dbReference>
<dbReference type="InterPro" id="IPR036465">
    <property type="entry name" value="vWFA_dom_sf"/>
</dbReference>
<proteinExistence type="predicted"/>
<dbReference type="SUPFAM" id="SSF53300">
    <property type="entry name" value="vWA-like"/>
    <property type="match status" value="1"/>
</dbReference>
<organism evidence="2 3">
    <name type="scientific">Colletotrichum abscissum</name>
    <dbReference type="NCBI Taxonomy" id="1671311"/>
    <lineage>
        <taxon>Eukaryota</taxon>
        <taxon>Fungi</taxon>
        <taxon>Dikarya</taxon>
        <taxon>Ascomycota</taxon>
        <taxon>Pezizomycotina</taxon>
        <taxon>Sordariomycetes</taxon>
        <taxon>Hypocreomycetidae</taxon>
        <taxon>Glomerellales</taxon>
        <taxon>Glomerellaceae</taxon>
        <taxon>Colletotrichum</taxon>
        <taxon>Colletotrichum acutatum species complex</taxon>
    </lineage>
</organism>
<sequence length="532" mass="58578">MTDASPSTIVGCLLDVSASMREALETDGSDERANDRLSAVLVAALKLAQSQNHHNSEALIFVSVFGLDNNNKEHPKAIDLCEAADALLRLAADPRSGHDLIDRAKEKGVPDIAKYIQREFLDGQARIIYAYLTRHPSEVDEFMEALASSSILPTVQAIPSTTKTNGRGDSTAVVRTSYPGAQHKHPGYFGNVVSGANEVIHGMKALHDKVEEEVESKYMEWWPPAALSLARGFFSRWVKDFSIIKPRPVGEVIRLLARLQERTNDVAWLKKLRESMYGQTPMQHALGFSLEIFKRHPEIKDRVLIVISDGFSTDGDLMPVARSLQQANVSIASIYLTSNQAAAERFLHYQPAKGWHHGQRVLFDMASRVAGVAHPIPALASMGWSIPSAGEIALHATVSTSVALNEICSLLLSARFGSANLLLDLVGRFELDEYINDENIRGCQNPSNQGQEPTCYAHAAAAVICMAMSRISGRKGGYDDIETVRQRILEVYPTGPNGRNARDVLEDATSWYRLRVLEVDEDAASFDKMVES</sequence>
<evidence type="ECO:0000259" key="1">
    <source>
        <dbReference type="Pfam" id="PF00092"/>
    </source>
</evidence>
<gene>
    <name evidence="2" type="ORF">CABS02_13980</name>
</gene>
<accession>A0A9P9X288</accession>
<dbReference type="Proteomes" id="UP001056436">
    <property type="component" value="Unassembled WGS sequence"/>
</dbReference>